<dbReference type="Pfam" id="PF09721">
    <property type="entry name" value="Exosortase_EpsH"/>
    <property type="match status" value="1"/>
</dbReference>
<keyword evidence="2" id="KW-1003">Cell membrane</keyword>
<feature type="transmembrane region" description="Helical" evidence="8">
    <location>
        <begin position="20"/>
        <end position="40"/>
    </location>
</feature>
<dbReference type="InterPro" id="IPR019127">
    <property type="entry name" value="Exosortase"/>
</dbReference>
<feature type="transmembrane region" description="Helical" evidence="8">
    <location>
        <begin position="261"/>
        <end position="286"/>
    </location>
</feature>
<evidence type="ECO:0000256" key="5">
    <source>
        <dbReference type="ARBA" id="ARBA00022801"/>
    </source>
</evidence>
<sequence length="550" mass="59935">MTFKDLDLPRTPVRFARPLLALLIAAATLTLMGHAFDAIYKPECGKFTIWRMCLFLVTLEKRLLALLVILLLAMMARPGRFTALGRAAMTPAATGPQFMLILPGVFLVLLSSLFFEATDPAGLRQIGLTAWITGGLLVAAGALRLIAPWSVWGGTLRENWLSLALPALIALSLPEIGRFLFPLWHIEAVRQLSFDAVVALAPLTGLDLFHIPGEYVIGQGDFLVRINQSCSGVEGFALISVFLTLYITLFRRELAFPRIFLILPIGLALSWVFNVIRITLLIWIGVNISPDLAVDGFHSHAGWLMFSVLALGCALSLRLVPWFQRAHVGRSASAAAISAPRPLPPLLQDWNAVRILPFAVFMASAVIASTFFTLPSLAYPMRFLLMLAVLFLFRRALARIDWRLSPLAAGLGAVIGLLWLWSAPVAQADTPLDLALASLGPLALAIWIVARVGGTILAVPLIEELFFRSYLLERLGAGRSPWFMLLAVALSTAAFALLHDRWLAAALAGLVFAWLALRRDGRLSDAVLCHVIANAVIAGQALILGNWALI</sequence>
<feature type="transmembrane region" description="Helical" evidence="8">
    <location>
        <begin position="404"/>
        <end position="422"/>
    </location>
</feature>
<evidence type="ECO:0000256" key="1">
    <source>
        <dbReference type="ARBA" id="ARBA00004651"/>
    </source>
</evidence>
<feature type="transmembrane region" description="Helical" evidence="8">
    <location>
        <begin position="434"/>
        <end position="459"/>
    </location>
</feature>
<evidence type="ECO:0000256" key="4">
    <source>
        <dbReference type="ARBA" id="ARBA00022692"/>
    </source>
</evidence>
<organism evidence="10 11">
    <name type="scientific">Sulfitobacter aestuarii</name>
    <dbReference type="NCBI Taxonomy" id="2161676"/>
    <lineage>
        <taxon>Bacteria</taxon>
        <taxon>Pseudomonadati</taxon>
        <taxon>Pseudomonadota</taxon>
        <taxon>Alphaproteobacteria</taxon>
        <taxon>Rhodobacterales</taxon>
        <taxon>Roseobacteraceae</taxon>
        <taxon>Sulfitobacter</taxon>
    </lineage>
</organism>
<dbReference type="NCBIfam" id="TIGR03008">
    <property type="entry name" value="pepcterm_CAAX"/>
    <property type="match status" value="1"/>
</dbReference>
<dbReference type="NCBIfam" id="TIGR04162">
    <property type="entry name" value="exo_VPEID"/>
    <property type="match status" value="1"/>
</dbReference>
<feature type="transmembrane region" description="Helical" evidence="8">
    <location>
        <begin position="502"/>
        <end position="517"/>
    </location>
</feature>
<dbReference type="InterPro" id="IPR014346">
    <property type="entry name" value="Prenyl_protease-related"/>
</dbReference>
<feature type="transmembrane region" description="Helical" evidence="8">
    <location>
        <begin position="231"/>
        <end position="249"/>
    </location>
</feature>
<dbReference type="Pfam" id="PF02517">
    <property type="entry name" value="Rce1-like"/>
    <property type="match status" value="1"/>
</dbReference>
<feature type="transmembrane region" description="Helical" evidence="8">
    <location>
        <begin position="96"/>
        <end position="115"/>
    </location>
</feature>
<dbReference type="InterPro" id="IPR003675">
    <property type="entry name" value="Rce1/LyrA-like_dom"/>
</dbReference>
<dbReference type="InterPro" id="IPR026392">
    <property type="entry name" value="Exo/Archaeosortase_dom"/>
</dbReference>
<feature type="transmembrane region" description="Helical" evidence="8">
    <location>
        <begin position="301"/>
        <end position="320"/>
    </location>
</feature>
<evidence type="ECO:0000256" key="6">
    <source>
        <dbReference type="ARBA" id="ARBA00022989"/>
    </source>
</evidence>
<accession>A0ABW5TZJ0</accession>
<feature type="transmembrane region" description="Helical" evidence="8">
    <location>
        <begin position="355"/>
        <end position="373"/>
    </location>
</feature>
<comment type="subcellular location">
    <subcellularLocation>
        <location evidence="1">Cell membrane</location>
        <topology evidence="1">Multi-pass membrane protein</topology>
    </subcellularLocation>
</comment>
<dbReference type="Proteomes" id="UP001597474">
    <property type="component" value="Unassembled WGS sequence"/>
</dbReference>
<evidence type="ECO:0000256" key="8">
    <source>
        <dbReference type="SAM" id="Phobius"/>
    </source>
</evidence>
<evidence type="ECO:0000256" key="2">
    <source>
        <dbReference type="ARBA" id="ARBA00022475"/>
    </source>
</evidence>
<keyword evidence="7 8" id="KW-0472">Membrane</keyword>
<feature type="transmembrane region" description="Helical" evidence="8">
    <location>
        <begin position="127"/>
        <end position="147"/>
    </location>
</feature>
<feature type="transmembrane region" description="Helical" evidence="8">
    <location>
        <begin position="52"/>
        <end position="76"/>
    </location>
</feature>
<proteinExistence type="predicted"/>
<feature type="transmembrane region" description="Helical" evidence="8">
    <location>
        <begin position="159"/>
        <end position="180"/>
    </location>
</feature>
<feature type="transmembrane region" description="Helical" evidence="8">
    <location>
        <begin position="379"/>
        <end position="397"/>
    </location>
</feature>
<evidence type="ECO:0000256" key="7">
    <source>
        <dbReference type="ARBA" id="ARBA00023136"/>
    </source>
</evidence>
<reference evidence="11" key="1">
    <citation type="journal article" date="2019" name="Int. J. Syst. Evol. Microbiol.">
        <title>The Global Catalogue of Microorganisms (GCM) 10K type strain sequencing project: providing services to taxonomists for standard genome sequencing and annotation.</title>
        <authorList>
            <consortium name="The Broad Institute Genomics Platform"/>
            <consortium name="The Broad Institute Genome Sequencing Center for Infectious Disease"/>
            <person name="Wu L."/>
            <person name="Ma J."/>
        </authorList>
    </citation>
    <scope>NUCLEOTIDE SEQUENCE [LARGE SCALE GENOMIC DNA]</scope>
    <source>
        <strain evidence="11">TISTR 2562</strain>
    </source>
</reference>
<keyword evidence="3" id="KW-0645">Protease</keyword>
<comment type="caution">
    <text evidence="10">The sequence shown here is derived from an EMBL/GenBank/DDBJ whole genome shotgun (WGS) entry which is preliminary data.</text>
</comment>
<dbReference type="EC" id="3.4.22.-" evidence="10"/>
<evidence type="ECO:0000313" key="11">
    <source>
        <dbReference type="Proteomes" id="UP001597474"/>
    </source>
</evidence>
<feature type="transmembrane region" description="Helical" evidence="8">
    <location>
        <begin position="529"/>
        <end position="549"/>
    </location>
</feature>
<protein>
    <submittedName>
        <fullName evidence="10">Exosortase E/protease, VPEID-CTERM system</fullName>
        <ecNumber evidence="10">3.4.22.-</ecNumber>
    </submittedName>
</protein>
<keyword evidence="4 8" id="KW-0812">Transmembrane</keyword>
<dbReference type="EMBL" id="JBHUMP010000002">
    <property type="protein sequence ID" value="MFD2738689.1"/>
    <property type="molecule type" value="Genomic_DNA"/>
</dbReference>
<dbReference type="RefSeq" id="WP_386371624.1">
    <property type="nucleotide sequence ID" value="NZ_JBHUMP010000002.1"/>
</dbReference>
<keyword evidence="6 8" id="KW-1133">Transmembrane helix</keyword>
<keyword evidence="5 10" id="KW-0378">Hydrolase</keyword>
<dbReference type="NCBIfam" id="TIGR04178">
    <property type="entry name" value="exo_archaeo"/>
    <property type="match status" value="1"/>
</dbReference>
<evidence type="ECO:0000256" key="3">
    <source>
        <dbReference type="ARBA" id="ARBA00022670"/>
    </source>
</evidence>
<feature type="transmembrane region" description="Helical" evidence="8">
    <location>
        <begin position="480"/>
        <end position="496"/>
    </location>
</feature>
<dbReference type="GO" id="GO:0016787">
    <property type="term" value="F:hydrolase activity"/>
    <property type="evidence" value="ECO:0007669"/>
    <property type="project" value="UniProtKB-KW"/>
</dbReference>
<evidence type="ECO:0000313" key="10">
    <source>
        <dbReference type="EMBL" id="MFD2738689.1"/>
    </source>
</evidence>
<name>A0ABW5TZJ0_9RHOB</name>
<evidence type="ECO:0000259" key="9">
    <source>
        <dbReference type="Pfam" id="PF02517"/>
    </source>
</evidence>
<gene>
    <name evidence="10" type="primary">xrtE</name>
    <name evidence="10" type="ORF">ACFSUD_03815</name>
</gene>
<keyword evidence="11" id="KW-1185">Reference proteome</keyword>
<feature type="domain" description="CAAX prenyl protease 2/Lysostaphin resistance protein A-like" evidence="9">
    <location>
        <begin position="447"/>
        <end position="536"/>
    </location>
</feature>
<dbReference type="InterPro" id="IPR026420">
    <property type="entry name" value="Exo_VPEID"/>
</dbReference>